<comment type="caution">
    <text evidence="2">The sequence shown here is derived from an EMBL/GenBank/DDBJ whole genome shotgun (WGS) entry which is preliminary data.</text>
</comment>
<sequence>MNQTFKLICRTCDYERTVSGLDPALDLAGSHKDDEGEDHSVDIYSFAYLASGVDRDRLPSAPWLDDTDPRSADPSAVGDDGLADTDD</sequence>
<dbReference type="EMBL" id="JBHSQH010000001">
    <property type="protein sequence ID" value="MFC5971891.1"/>
    <property type="molecule type" value="Genomic_DNA"/>
</dbReference>
<organism evidence="2 3">
    <name type="scientific">Halomarina salina</name>
    <dbReference type="NCBI Taxonomy" id="1872699"/>
    <lineage>
        <taxon>Archaea</taxon>
        <taxon>Methanobacteriati</taxon>
        <taxon>Methanobacteriota</taxon>
        <taxon>Stenosarchaea group</taxon>
        <taxon>Halobacteria</taxon>
        <taxon>Halobacteriales</taxon>
        <taxon>Natronomonadaceae</taxon>
        <taxon>Halomarina</taxon>
    </lineage>
</organism>
<proteinExistence type="predicted"/>
<protein>
    <submittedName>
        <fullName evidence="2">Uncharacterized protein</fullName>
    </submittedName>
</protein>
<reference evidence="2 3" key="1">
    <citation type="journal article" date="2019" name="Int. J. Syst. Evol. Microbiol.">
        <title>The Global Catalogue of Microorganisms (GCM) 10K type strain sequencing project: providing services to taxonomists for standard genome sequencing and annotation.</title>
        <authorList>
            <consortium name="The Broad Institute Genomics Platform"/>
            <consortium name="The Broad Institute Genome Sequencing Center for Infectious Disease"/>
            <person name="Wu L."/>
            <person name="Ma J."/>
        </authorList>
    </citation>
    <scope>NUCLEOTIDE SEQUENCE [LARGE SCALE GENOMIC DNA]</scope>
    <source>
        <strain evidence="2 3">CGMCC 1.12543</strain>
    </source>
</reference>
<evidence type="ECO:0000313" key="3">
    <source>
        <dbReference type="Proteomes" id="UP001596099"/>
    </source>
</evidence>
<evidence type="ECO:0000256" key="1">
    <source>
        <dbReference type="SAM" id="MobiDB-lite"/>
    </source>
</evidence>
<dbReference type="Proteomes" id="UP001596099">
    <property type="component" value="Unassembled WGS sequence"/>
</dbReference>
<accession>A0ABD5RMM4</accession>
<dbReference type="RefSeq" id="WP_247414771.1">
    <property type="nucleotide sequence ID" value="NZ_JALLGW010000001.1"/>
</dbReference>
<dbReference type="AlphaFoldDB" id="A0ABD5RMM4"/>
<feature type="region of interest" description="Disordered" evidence="1">
    <location>
        <begin position="56"/>
        <end position="87"/>
    </location>
</feature>
<evidence type="ECO:0000313" key="2">
    <source>
        <dbReference type="EMBL" id="MFC5971891.1"/>
    </source>
</evidence>
<name>A0ABD5RMM4_9EURY</name>
<gene>
    <name evidence="2" type="ORF">ACFPYI_11165</name>
</gene>
<keyword evidence="3" id="KW-1185">Reference proteome</keyword>